<evidence type="ECO:0000256" key="1">
    <source>
        <dbReference type="SAM" id="MobiDB-lite"/>
    </source>
</evidence>
<reference evidence="2 3" key="1">
    <citation type="journal article" date="2023" name="Plants (Basel)">
        <title>Bridging the Gap: Combining Genomics and Transcriptomics Approaches to Understand Stylosanthes scabra, an Orphan Legume from the Brazilian Caatinga.</title>
        <authorList>
            <person name="Ferreira-Neto J.R.C."/>
            <person name="da Silva M.D."/>
            <person name="Binneck E."/>
            <person name="de Melo N.F."/>
            <person name="da Silva R.H."/>
            <person name="de Melo A.L.T.M."/>
            <person name="Pandolfi V."/>
            <person name="Bustamante F.O."/>
            <person name="Brasileiro-Vidal A.C."/>
            <person name="Benko-Iseppon A.M."/>
        </authorList>
    </citation>
    <scope>NUCLEOTIDE SEQUENCE [LARGE SCALE GENOMIC DNA]</scope>
    <source>
        <tissue evidence="2">Leaves</tissue>
    </source>
</reference>
<dbReference type="InterPro" id="IPR012677">
    <property type="entry name" value="Nucleotide-bd_a/b_plait_sf"/>
</dbReference>
<evidence type="ECO:0008006" key="4">
    <source>
        <dbReference type="Google" id="ProtNLM"/>
    </source>
</evidence>
<protein>
    <recommendedName>
        <fullName evidence="4">DUF4283 domain-containing protein</fullName>
    </recommendedName>
</protein>
<keyword evidence="3" id="KW-1185">Reference proteome</keyword>
<comment type="caution">
    <text evidence="2">The sequence shown here is derived from an EMBL/GenBank/DDBJ whole genome shotgun (WGS) entry which is preliminary data.</text>
</comment>
<accession>A0ABU6URN0</accession>
<sequence>MRRGGSWGVRNVRGKQCEGSGYAGGRNKGERGGEFASGAWRHTHGKKRLMADYPFAFVGFAEIEHARRAISRWNRVEWRGNILFVSMSKYRREAESRGKKGKRVVQKWVAEGDASTIGRMGRPWPYWDIFWSLSRRVWIEVMGLPVFVWCKESLKRIVGLWGKEFGSEVYSVHSHHDLETVSTTIMEDRIQANSVVEETQKRVEDDDLKLKNIDDAVHEAQIDCNLNGVQALNAEGDNDVGHCVSTNEYQNGPAVVEGERSGLKLNETGPVNEWESSSSISCPYPPDFGPCTDLNHVYHNLTRTKEVSEGSTKGEKRTDVAGKDEVQESNTDDTDNEVLKEVEASKEVWAKGGVSFNESDDEKILARLIGRKIMKKEGASLKPRRQKVRRAPCLERRTLTTRTLSLEVIKTAWGLHYVWRKEFFDCELVINGARWIAKGC</sequence>
<gene>
    <name evidence="2" type="ORF">PIB30_078404</name>
</gene>
<name>A0ABU6URN0_9FABA</name>
<evidence type="ECO:0000313" key="2">
    <source>
        <dbReference type="EMBL" id="MED6163287.1"/>
    </source>
</evidence>
<feature type="compositionally biased region" description="Basic and acidic residues" evidence="1">
    <location>
        <begin position="304"/>
        <end position="326"/>
    </location>
</feature>
<dbReference type="EMBL" id="JASCZI010121911">
    <property type="protein sequence ID" value="MED6163287.1"/>
    <property type="molecule type" value="Genomic_DNA"/>
</dbReference>
<evidence type="ECO:0000313" key="3">
    <source>
        <dbReference type="Proteomes" id="UP001341840"/>
    </source>
</evidence>
<feature type="non-terminal residue" evidence="2">
    <location>
        <position position="440"/>
    </location>
</feature>
<dbReference type="SUPFAM" id="SSF54928">
    <property type="entry name" value="RNA-binding domain, RBD"/>
    <property type="match status" value="1"/>
</dbReference>
<organism evidence="2 3">
    <name type="scientific">Stylosanthes scabra</name>
    <dbReference type="NCBI Taxonomy" id="79078"/>
    <lineage>
        <taxon>Eukaryota</taxon>
        <taxon>Viridiplantae</taxon>
        <taxon>Streptophyta</taxon>
        <taxon>Embryophyta</taxon>
        <taxon>Tracheophyta</taxon>
        <taxon>Spermatophyta</taxon>
        <taxon>Magnoliopsida</taxon>
        <taxon>eudicotyledons</taxon>
        <taxon>Gunneridae</taxon>
        <taxon>Pentapetalae</taxon>
        <taxon>rosids</taxon>
        <taxon>fabids</taxon>
        <taxon>Fabales</taxon>
        <taxon>Fabaceae</taxon>
        <taxon>Papilionoideae</taxon>
        <taxon>50 kb inversion clade</taxon>
        <taxon>dalbergioids sensu lato</taxon>
        <taxon>Dalbergieae</taxon>
        <taxon>Pterocarpus clade</taxon>
        <taxon>Stylosanthes</taxon>
    </lineage>
</organism>
<dbReference type="Proteomes" id="UP001341840">
    <property type="component" value="Unassembled WGS sequence"/>
</dbReference>
<feature type="region of interest" description="Disordered" evidence="1">
    <location>
        <begin position="304"/>
        <end position="334"/>
    </location>
</feature>
<dbReference type="InterPro" id="IPR035979">
    <property type="entry name" value="RBD_domain_sf"/>
</dbReference>
<dbReference type="Gene3D" id="3.30.70.330">
    <property type="match status" value="1"/>
</dbReference>
<proteinExistence type="predicted"/>